<name>A0A919EJW3_9GAMM</name>
<accession>A0A919EJW3</accession>
<dbReference type="InterPro" id="IPR029478">
    <property type="entry name" value="TM1586_NiRdase"/>
</dbReference>
<reference evidence="2" key="2">
    <citation type="submission" date="2020-09" db="EMBL/GenBank/DDBJ databases">
        <authorList>
            <person name="Sun Q."/>
            <person name="Kim S."/>
        </authorList>
    </citation>
    <scope>NUCLEOTIDE SEQUENCE</scope>
    <source>
        <strain evidence="2">KCTC 42731</strain>
    </source>
</reference>
<dbReference type="InterPro" id="IPR000415">
    <property type="entry name" value="Nitroreductase-like"/>
</dbReference>
<feature type="domain" description="Putative nitroreductase TM1586" evidence="1">
    <location>
        <begin position="5"/>
        <end position="62"/>
    </location>
</feature>
<dbReference type="Proteomes" id="UP000623842">
    <property type="component" value="Unassembled WGS sequence"/>
</dbReference>
<protein>
    <recommendedName>
        <fullName evidence="1">Putative nitroreductase TM1586 domain-containing protein</fullName>
    </recommendedName>
</protein>
<gene>
    <name evidence="2" type="ORF">GCM10017161_13650</name>
</gene>
<evidence type="ECO:0000313" key="3">
    <source>
        <dbReference type="Proteomes" id="UP000623842"/>
    </source>
</evidence>
<dbReference type="RefSeq" id="WP_189768567.1">
    <property type="nucleotide sequence ID" value="NZ_BNCK01000003.1"/>
</dbReference>
<sequence>MLSQQDVNAIIEAAIFAPSADNSLPFLFDYDGQNTIKFFTDETRSGKATDQGFALSDIALGAVLENAIIKGSSLGYDCDIQYFPDIEHQPRHIANVTFTKAATPIQPNPLVQAITERCTDRRFPFKGPVQQEVITRLQQAAEFHQCELAIYDNKASKQKVLPVIQKAETIRFESQLLHQELFSTVDFENPTPAEGMPVSTLAIEAPARPFFKLMSKWKYMNFFNKLGGSKMLGLRSVKVPIAFSPLLVLLKIPSNSRRDVIRGGQALQRIWLQAAADKLAVQPYAAPGVFSLGHLQIEEPLMPRLAAVQQEMANIVENKGYGLMFLRMGYNSPVTNRTLRRPLESYRMTQSNS</sequence>
<organism evidence="2 3">
    <name type="scientific">Thalassotalea marina</name>
    <dbReference type="NCBI Taxonomy" id="1673741"/>
    <lineage>
        <taxon>Bacteria</taxon>
        <taxon>Pseudomonadati</taxon>
        <taxon>Pseudomonadota</taxon>
        <taxon>Gammaproteobacteria</taxon>
        <taxon>Alteromonadales</taxon>
        <taxon>Colwelliaceae</taxon>
        <taxon>Thalassotalea</taxon>
    </lineage>
</organism>
<evidence type="ECO:0000259" key="1">
    <source>
        <dbReference type="Pfam" id="PF14512"/>
    </source>
</evidence>
<evidence type="ECO:0000313" key="2">
    <source>
        <dbReference type="EMBL" id="GHF87379.1"/>
    </source>
</evidence>
<dbReference type="GO" id="GO:0016491">
    <property type="term" value="F:oxidoreductase activity"/>
    <property type="evidence" value="ECO:0007669"/>
    <property type="project" value="InterPro"/>
</dbReference>
<comment type="caution">
    <text evidence="2">The sequence shown here is derived from an EMBL/GenBank/DDBJ whole genome shotgun (WGS) entry which is preliminary data.</text>
</comment>
<keyword evidence="3" id="KW-1185">Reference proteome</keyword>
<reference evidence="2" key="1">
    <citation type="journal article" date="2014" name="Int. J. Syst. Evol. Microbiol.">
        <title>Complete genome sequence of Corynebacterium casei LMG S-19264T (=DSM 44701T), isolated from a smear-ripened cheese.</title>
        <authorList>
            <consortium name="US DOE Joint Genome Institute (JGI-PGF)"/>
            <person name="Walter F."/>
            <person name="Albersmeier A."/>
            <person name="Kalinowski J."/>
            <person name="Ruckert C."/>
        </authorList>
    </citation>
    <scope>NUCLEOTIDE SEQUENCE</scope>
    <source>
        <strain evidence="2">KCTC 42731</strain>
    </source>
</reference>
<dbReference type="SUPFAM" id="SSF55469">
    <property type="entry name" value="FMN-dependent nitroreductase-like"/>
    <property type="match status" value="1"/>
</dbReference>
<dbReference type="EMBL" id="BNCK01000003">
    <property type="protein sequence ID" value="GHF87379.1"/>
    <property type="molecule type" value="Genomic_DNA"/>
</dbReference>
<dbReference type="AlphaFoldDB" id="A0A919EJW3"/>
<dbReference type="Pfam" id="PF14512">
    <property type="entry name" value="TM1586_NiRdase"/>
    <property type="match status" value="1"/>
</dbReference>
<dbReference type="Gene3D" id="3.40.109.10">
    <property type="entry name" value="NADH Oxidase"/>
    <property type="match status" value="1"/>
</dbReference>
<proteinExistence type="predicted"/>